<reference evidence="2" key="1">
    <citation type="journal article" date="2008" name="Nat. Genet.">
        <title>The Pristionchus pacificus genome provides a unique perspective on nematode lifestyle and parasitism.</title>
        <authorList>
            <person name="Dieterich C."/>
            <person name="Clifton S.W."/>
            <person name="Schuster L.N."/>
            <person name="Chinwalla A."/>
            <person name="Delehaunty K."/>
            <person name="Dinkelacker I."/>
            <person name="Fulton L."/>
            <person name="Fulton R."/>
            <person name="Godfrey J."/>
            <person name="Minx P."/>
            <person name="Mitreva M."/>
            <person name="Roeseler W."/>
            <person name="Tian H."/>
            <person name="Witte H."/>
            <person name="Yang S.P."/>
            <person name="Wilson R.K."/>
            <person name="Sommer R.J."/>
        </authorList>
    </citation>
    <scope>NUCLEOTIDE SEQUENCE [LARGE SCALE GENOMIC DNA]</scope>
    <source>
        <strain evidence="2">PS312</strain>
    </source>
</reference>
<gene>
    <name evidence="1" type="primary">WBGene00275780</name>
</gene>
<accession>A0A8R1US37</accession>
<dbReference type="EnsemblMetazoa" id="PPA37411.1">
    <property type="protein sequence ID" value="PPA37411.1"/>
    <property type="gene ID" value="WBGene00275780"/>
</dbReference>
<organism evidence="1 2">
    <name type="scientific">Pristionchus pacificus</name>
    <name type="common">Parasitic nematode worm</name>
    <dbReference type="NCBI Taxonomy" id="54126"/>
    <lineage>
        <taxon>Eukaryota</taxon>
        <taxon>Metazoa</taxon>
        <taxon>Ecdysozoa</taxon>
        <taxon>Nematoda</taxon>
        <taxon>Chromadorea</taxon>
        <taxon>Rhabditida</taxon>
        <taxon>Rhabditina</taxon>
        <taxon>Diplogasteromorpha</taxon>
        <taxon>Diplogasteroidea</taxon>
        <taxon>Neodiplogasteridae</taxon>
        <taxon>Pristionchus</taxon>
    </lineage>
</organism>
<protein>
    <submittedName>
        <fullName evidence="1">Uncharacterized protein</fullName>
    </submittedName>
</protein>
<reference evidence="1" key="2">
    <citation type="submission" date="2022-06" db="UniProtKB">
        <authorList>
            <consortium name="EnsemblMetazoa"/>
        </authorList>
    </citation>
    <scope>IDENTIFICATION</scope>
    <source>
        <strain evidence="1">PS312</strain>
    </source>
</reference>
<evidence type="ECO:0000313" key="2">
    <source>
        <dbReference type="Proteomes" id="UP000005239"/>
    </source>
</evidence>
<name>A0A2A6BRR1_PRIPA</name>
<sequence length="138" mass="15347">MVGRNLIVTSSFEDAPYIFSVTDIQQCFGRFTKNIILRMGTGDEKIYNITINNVVNAPRNVNAYVKRFWIDVESTGWGTDYAGIGLKNVGRLKNKERGPTRTNKNHGPTNAVGCFGPLGRRHPTASRRVDLVSTTPFA</sequence>
<proteinExistence type="predicted"/>
<keyword evidence="2" id="KW-1185">Reference proteome</keyword>
<dbReference type="AlphaFoldDB" id="A0A2A6BRR1"/>
<accession>A0A2A6BRR1</accession>
<evidence type="ECO:0000313" key="1">
    <source>
        <dbReference type="EnsemblMetazoa" id="PPA37411.1"/>
    </source>
</evidence>
<dbReference type="Proteomes" id="UP000005239">
    <property type="component" value="Unassembled WGS sequence"/>
</dbReference>